<dbReference type="PANTHER" id="PTHR30250:SF11">
    <property type="entry name" value="O-ANTIGEN TRANSPORTER-RELATED"/>
    <property type="match status" value="1"/>
</dbReference>
<reference evidence="7" key="1">
    <citation type="journal article" date="2023" name="Int. J. Syst. Evol. Microbiol.">
        <title>&lt;i&gt;Shewanella septentrionalis&lt;/i&gt; sp. nov. and &lt;i&gt;Shewanella holmiensis&lt;/i&gt; sp. nov., isolated from Baltic Sea water and sediments.</title>
        <authorList>
            <person name="Martin-Rodriguez A.J."/>
            <person name="Thorell K."/>
            <person name="Joffre E."/>
            <person name="Jensie-Markopoulos S."/>
            <person name="Moore E.R.B."/>
            <person name="Sjoling A."/>
        </authorList>
    </citation>
    <scope>NUCLEOTIDE SEQUENCE</scope>
    <source>
        <strain evidence="7">SP1W3</strain>
    </source>
</reference>
<evidence type="ECO:0000313" key="8">
    <source>
        <dbReference type="Proteomes" id="UP001155604"/>
    </source>
</evidence>
<feature type="transmembrane region" description="Helical" evidence="6">
    <location>
        <begin position="42"/>
        <end position="65"/>
    </location>
</feature>
<keyword evidence="3 6" id="KW-0812">Transmembrane</keyword>
<feature type="transmembrane region" description="Helical" evidence="6">
    <location>
        <begin position="116"/>
        <end position="138"/>
    </location>
</feature>
<dbReference type="GO" id="GO:0005886">
    <property type="term" value="C:plasma membrane"/>
    <property type="evidence" value="ECO:0007669"/>
    <property type="project" value="UniProtKB-SubCell"/>
</dbReference>
<feature type="transmembrane region" description="Helical" evidence="6">
    <location>
        <begin position="254"/>
        <end position="277"/>
    </location>
</feature>
<feature type="transmembrane region" description="Helical" evidence="6">
    <location>
        <begin position="214"/>
        <end position="234"/>
    </location>
</feature>
<keyword evidence="5 6" id="KW-0472">Membrane</keyword>
<evidence type="ECO:0000256" key="3">
    <source>
        <dbReference type="ARBA" id="ARBA00022692"/>
    </source>
</evidence>
<feature type="transmembrane region" description="Helical" evidence="6">
    <location>
        <begin position="184"/>
        <end position="202"/>
    </location>
</feature>
<feature type="transmembrane region" description="Helical" evidence="6">
    <location>
        <begin position="86"/>
        <end position="104"/>
    </location>
</feature>
<gene>
    <name evidence="7" type="ORF">NE536_00395</name>
</gene>
<evidence type="ECO:0000256" key="6">
    <source>
        <dbReference type="SAM" id="Phobius"/>
    </source>
</evidence>
<feature type="transmembrane region" description="Helical" evidence="6">
    <location>
        <begin position="289"/>
        <end position="314"/>
    </location>
</feature>
<evidence type="ECO:0000256" key="1">
    <source>
        <dbReference type="ARBA" id="ARBA00004651"/>
    </source>
</evidence>
<evidence type="ECO:0000256" key="4">
    <source>
        <dbReference type="ARBA" id="ARBA00022989"/>
    </source>
</evidence>
<dbReference type="PANTHER" id="PTHR30250">
    <property type="entry name" value="PST FAMILY PREDICTED COLANIC ACID TRANSPORTER"/>
    <property type="match status" value="1"/>
</dbReference>
<feature type="transmembrane region" description="Helical" evidence="6">
    <location>
        <begin position="150"/>
        <end position="172"/>
    </location>
</feature>
<feature type="transmembrane region" description="Helical" evidence="6">
    <location>
        <begin position="326"/>
        <end position="345"/>
    </location>
</feature>
<dbReference type="InterPro" id="IPR002797">
    <property type="entry name" value="Polysacc_synth"/>
</dbReference>
<comment type="subcellular location">
    <subcellularLocation>
        <location evidence="1">Cell membrane</location>
        <topology evidence="1">Multi-pass membrane protein</topology>
    </subcellularLocation>
</comment>
<feature type="transmembrane region" description="Helical" evidence="6">
    <location>
        <begin position="383"/>
        <end position="403"/>
    </location>
</feature>
<protein>
    <submittedName>
        <fullName evidence="7">Oligosaccharide flippase family protein</fullName>
    </submittedName>
</protein>
<sequence>MIKAFFKDSLLYTFANLFTRGIGFVLLPIYTRVISKHEYGLFDYLTTIGFLLGVIVTLEVTQAIYRFIPEYKETPLKQIKLASTGFWFSLLMYSWPCLICFTYSSELAHLLLDDALYADVIKVTSILFLSNAVLYNFTALMRANLLSKQVVIVSTLNAVFVAGFSLLFVVYFKLGILGLITGQLFGVTLSSIVSFTLVKAWVKFVFCFESLKEMLTFSAPLIFSSIGVVLSMFVDRVMLKEFLGAEHLASYAVAIKIASIVTLLMVGFQSALTPLIYSNYEKAETPRKIAQLFHFYLLAALFSLFVLGFSAQWLVVIVAGTQYTDAVSYVAPLVCSALVSSMYLFFPGLSIAKKTYLIAAVNIFVGVLNVILNYVFIPKYGALGAAFSTLFSVFLALMLNAAYSQKNYEIPVNKVFAFFAFLSSGIIILFLLI</sequence>
<keyword evidence="2" id="KW-1003">Cell membrane</keyword>
<dbReference type="InterPro" id="IPR050833">
    <property type="entry name" value="Poly_Biosynth_Transport"/>
</dbReference>
<dbReference type="Pfam" id="PF01943">
    <property type="entry name" value="Polysacc_synt"/>
    <property type="match status" value="1"/>
</dbReference>
<feature type="transmembrane region" description="Helical" evidence="6">
    <location>
        <begin position="9"/>
        <end position="30"/>
    </location>
</feature>
<organism evidence="7 8">
    <name type="scientific">Shewanella septentrionalis</name>
    <dbReference type="NCBI Taxonomy" id="2952223"/>
    <lineage>
        <taxon>Bacteria</taxon>
        <taxon>Pseudomonadati</taxon>
        <taxon>Pseudomonadota</taxon>
        <taxon>Gammaproteobacteria</taxon>
        <taxon>Alteromonadales</taxon>
        <taxon>Shewanellaceae</taxon>
        <taxon>Shewanella</taxon>
    </lineage>
</organism>
<feature type="transmembrane region" description="Helical" evidence="6">
    <location>
        <begin position="357"/>
        <end position="377"/>
    </location>
</feature>
<feature type="transmembrane region" description="Helical" evidence="6">
    <location>
        <begin position="415"/>
        <end position="432"/>
    </location>
</feature>
<evidence type="ECO:0000313" key="7">
    <source>
        <dbReference type="EMBL" id="MCT7943835.1"/>
    </source>
</evidence>
<keyword evidence="8" id="KW-1185">Reference proteome</keyword>
<keyword evidence="4 6" id="KW-1133">Transmembrane helix</keyword>
<accession>A0A9X3AWM0</accession>
<evidence type="ECO:0000256" key="5">
    <source>
        <dbReference type="ARBA" id="ARBA00023136"/>
    </source>
</evidence>
<dbReference type="EMBL" id="JAMTCC010000001">
    <property type="protein sequence ID" value="MCT7943835.1"/>
    <property type="molecule type" value="Genomic_DNA"/>
</dbReference>
<dbReference type="AlphaFoldDB" id="A0A9X3AWM0"/>
<comment type="caution">
    <text evidence="7">The sequence shown here is derived from an EMBL/GenBank/DDBJ whole genome shotgun (WGS) entry which is preliminary data.</text>
</comment>
<name>A0A9X3AWM0_9GAMM</name>
<proteinExistence type="predicted"/>
<dbReference type="RefSeq" id="WP_261271439.1">
    <property type="nucleotide sequence ID" value="NZ_JAMTCC010000001.1"/>
</dbReference>
<dbReference type="Proteomes" id="UP001155604">
    <property type="component" value="Unassembled WGS sequence"/>
</dbReference>
<evidence type="ECO:0000256" key="2">
    <source>
        <dbReference type="ARBA" id="ARBA00022475"/>
    </source>
</evidence>